<gene>
    <name evidence="2" type="ORF">GCM10009827_054100</name>
</gene>
<evidence type="ECO:0000256" key="1">
    <source>
        <dbReference type="SAM" id="MobiDB-lite"/>
    </source>
</evidence>
<protein>
    <submittedName>
        <fullName evidence="2">Uncharacterized protein</fullName>
    </submittedName>
</protein>
<feature type="region of interest" description="Disordered" evidence="1">
    <location>
        <begin position="137"/>
        <end position="190"/>
    </location>
</feature>
<accession>A0ABN2AZL9</accession>
<proteinExistence type="predicted"/>
<keyword evidence="3" id="KW-1185">Reference proteome</keyword>
<evidence type="ECO:0000313" key="2">
    <source>
        <dbReference type="EMBL" id="GAA1529943.1"/>
    </source>
</evidence>
<organism evidence="2 3">
    <name type="scientific">Dactylosporangium maewongense</name>
    <dbReference type="NCBI Taxonomy" id="634393"/>
    <lineage>
        <taxon>Bacteria</taxon>
        <taxon>Bacillati</taxon>
        <taxon>Actinomycetota</taxon>
        <taxon>Actinomycetes</taxon>
        <taxon>Micromonosporales</taxon>
        <taxon>Micromonosporaceae</taxon>
        <taxon>Dactylosporangium</taxon>
    </lineage>
</organism>
<dbReference type="EMBL" id="BAAAQD010000011">
    <property type="protein sequence ID" value="GAA1529943.1"/>
    <property type="molecule type" value="Genomic_DNA"/>
</dbReference>
<reference evidence="2 3" key="1">
    <citation type="journal article" date="2019" name="Int. J. Syst. Evol. Microbiol.">
        <title>The Global Catalogue of Microorganisms (GCM) 10K type strain sequencing project: providing services to taxonomists for standard genome sequencing and annotation.</title>
        <authorList>
            <consortium name="The Broad Institute Genomics Platform"/>
            <consortium name="The Broad Institute Genome Sequencing Center for Infectious Disease"/>
            <person name="Wu L."/>
            <person name="Ma J."/>
        </authorList>
    </citation>
    <scope>NUCLEOTIDE SEQUENCE [LARGE SCALE GENOMIC DNA]</scope>
    <source>
        <strain evidence="2 3">JCM 15933</strain>
    </source>
</reference>
<evidence type="ECO:0000313" key="3">
    <source>
        <dbReference type="Proteomes" id="UP001501470"/>
    </source>
</evidence>
<name>A0ABN2AZL9_9ACTN</name>
<comment type="caution">
    <text evidence="2">The sequence shown here is derived from an EMBL/GenBank/DDBJ whole genome shotgun (WGS) entry which is preliminary data.</text>
</comment>
<dbReference type="Proteomes" id="UP001501470">
    <property type="component" value="Unassembled WGS sequence"/>
</dbReference>
<sequence>MLCHVCDREMVRWDLPPSRWFRETWVCTWCHADTRLGHVDGEVSRAIYQRWDLRWEAACTDMLADPRRHAYGLFRATLCGIERPDMTGSQFGMWGGRPGECPACTAAARAIDARWPVQRRDVGDVFVDITPLPLPRDVPGHVSPPDELGLPDLRLPELPQRNGQVVPRPIRAADDTGQPAGDAGDAGDVDDGFRQVGAGAAAVRLEAFWPGVGLGQYRPYDRRQRTFAWFQAYPLHTLPRLDEASFTGDFSWFGDVGEPLDYRTAVTDPIAADLAADGLTLPADFVALITRANLHRLLDREGHHACWTDVTGPLPSPVHPDDRMVLFLRDQQSCIVWYLYLHRDGGSCVVCSADDFTYEPGPHYGRDTVYWCAPTVGLFAYRFLIEARLATAIDEQRRAGDLDPELLAYLAHYVPGPRV</sequence>